<name>A0A166F6X6_9AGAM</name>
<evidence type="ECO:0000313" key="2">
    <source>
        <dbReference type="Proteomes" id="UP000076798"/>
    </source>
</evidence>
<keyword evidence="2" id="KW-1185">Reference proteome</keyword>
<protein>
    <submittedName>
        <fullName evidence="1">Uncharacterized protein</fullName>
    </submittedName>
</protein>
<dbReference type="EMBL" id="KV428034">
    <property type="protein sequence ID" value="KZT40343.1"/>
    <property type="molecule type" value="Genomic_DNA"/>
</dbReference>
<sequence length="150" mass="16914">MSSATGGSMTSALDLMTSAANQAEIPEENLLSTQTLTSDLQFPVEIWRLILEEACDPLTEEEMSSAIMATGSQTFQTIREPDHRFMLSLALISRTFTRIVFPFLYRYNFIPMQNPASSLYATLKLPLPEVFEKEHRSYGDLVRFLIIGDP</sequence>
<reference evidence="1 2" key="1">
    <citation type="journal article" date="2016" name="Mol. Biol. Evol.">
        <title>Comparative Genomics of Early-Diverging Mushroom-Forming Fungi Provides Insights into the Origins of Lignocellulose Decay Capabilities.</title>
        <authorList>
            <person name="Nagy L.G."/>
            <person name="Riley R."/>
            <person name="Tritt A."/>
            <person name="Adam C."/>
            <person name="Daum C."/>
            <person name="Floudas D."/>
            <person name="Sun H."/>
            <person name="Yadav J.S."/>
            <person name="Pangilinan J."/>
            <person name="Larsson K.H."/>
            <person name="Matsuura K."/>
            <person name="Barry K."/>
            <person name="Labutti K."/>
            <person name="Kuo R."/>
            <person name="Ohm R.A."/>
            <person name="Bhattacharya S.S."/>
            <person name="Shirouzu T."/>
            <person name="Yoshinaga Y."/>
            <person name="Martin F.M."/>
            <person name="Grigoriev I.V."/>
            <person name="Hibbett D.S."/>
        </authorList>
    </citation>
    <scope>NUCLEOTIDE SEQUENCE [LARGE SCALE GENOMIC DNA]</scope>
    <source>
        <strain evidence="1 2">HHB10207 ss-3</strain>
    </source>
</reference>
<gene>
    <name evidence="1" type="ORF">SISSUDRAFT_1060411</name>
</gene>
<accession>A0A166F6X6</accession>
<evidence type="ECO:0000313" key="1">
    <source>
        <dbReference type="EMBL" id="KZT40343.1"/>
    </source>
</evidence>
<dbReference type="AlphaFoldDB" id="A0A166F6X6"/>
<proteinExistence type="predicted"/>
<dbReference type="Proteomes" id="UP000076798">
    <property type="component" value="Unassembled WGS sequence"/>
</dbReference>
<organism evidence="1 2">
    <name type="scientific">Sistotremastrum suecicum HHB10207 ss-3</name>
    <dbReference type="NCBI Taxonomy" id="1314776"/>
    <lineage>
        <taxon>Eukaryota</taxon>
        <taxon>Fungi</taxon>
        <taxon>Dikarya</taxon>
        <taxon>Basidiomycota</taxon>
        <taxon>Agaricomycotina</taxon>
        <taxon>Agaricomycetes</taxon>
        <taxon>Sistotremastrales</taxon>
        <taxon>Sistotremastraceae</taxon>
        <taxon>Sistotremastrum</taxon>
    </lineage>
</organism>